<reference evidence="2" key="2">
    <citation type="submission" date="2020-05" db="UniProtKB">
        <authorList>
            <consortium name="EnsemblMetazoa"/>
        </authorList>
    </citation>
    <scope>IDENTIFICATION</scope>
    <source>
        <strain evidence="2">IAEA</strain>
    </source>
</reference>
<keyword evidence="1" id="KW-0812">Transmembrane</keyword>
<keyword evidence="1" id="KW-0472">Membrane</keyword>
<dbReference type="AlphaFoldDB" id="A0A1B0ANY9"/>
<proteinExistence type="predicted"/>
<keyword evidence="1" id="KW-1133">Transmembrane helix</keyword>
<dbReference type="EMBL" id="JXJN01001080">
    <property type="status" value="NOT_ANNOTATED_CDS"/>
    <property type="molecule type" value="Genomic_DNA"/>
</dbReference>
<evidence type="ECO:0000313" key="3">
    <source>
        <dbReference type="Proteomes" id="UP000092460"/>
    </source>
</evidence>
<sequence length="79" mass="8847">MYFIKDYNHCEVNDFLLSPSSNASNNALLMTLTLIGIFYMGFIFSSQIVDAFNKFKEKKGDKVLMSTTPLSSPNPAITD</sequence>
<feature type="transmembrane region" description="Helical" evidence="1">
    <location>
        <begin position="27"/>
        <end position="49"/>
    </location>
</feature>
<evidence type="ECO:0000313" key="2">
    <source>
        <dbReference type="EnsemblMetazoa" id="GPPI003394-PA"/>
    </source>
</evidence>
<accession>A0A1B0ANY9</accession>
<protein>
    <submittedName>
        <fullName evidence="2">Uncharacterized protein</fullName>
    </submittedName>
</protein>
<dbReference type="Proteomes" id="UP000092460">
    <property type="component" value="Unassembled WGS sequence"/>
</dbReference>
<keyword evidence="3" id="KW-1185">Reference proteome</keyword>
<dbReference type="EnsemblMetazoa" id="GPPI003394-RA">
    <property type="protein sequence ID" value="GPPI003394-PA"/>
    <property type="gene ID" value="GPPI003394"/>
</dbReference>
<dbReference type="VEuPathDB" id="VectorBase:GPPI003394"/>
<organism evidence="2 3">
    <name type="scientific">Glossina palpalis gambiensis</name>
    <dbReference type="NCBI Taxonomy" id="67801"/>
    <lineage>
        <taxon>Eukaryota</taxon>
        <taxon>Metazoa</taxon>
        <taxon>Ecdysozoa</taxon>
        <taxon>Arthropoda</taxon>
        <taxon>Hexapoda</taxon>
        <taxon>Insecta</taxon>
        <taxon>Pterygota</taxon>
        <taxon>Neoptera</taxon>
        <taxon>Endopterygota</taxon>
        <taxon>Diptera</taxon>
        <taxon>Brachycera</taxon>
        <taxon>Muscomorpha</taxon>
        <taxon>Hippoboscoidea</taxon>
        <taxon>Glossinidae</taxon>
        <taxon>Glossina</taxon>
    </lineage>
</organism>
<evidence type="ECO:0000256" key="1">
    <source>
        <dbReference type="SAM" id="Phobius"/>
    </source>
</evidence>
<reference evidence="3" key="1">
    <citation type="submission" date="2015-01" db="EMBL/GenBank/DDBJ databases">
        <authorList>
            <person name="Aksoy S."/>
            <person name="Warren W."/>
            <person name="Wilson R.K."/>
        </authorList>
    </citation>
    <scope>NUCLEOTIDE SEQUENCE [LARGE SCALE GENOMIC DNA]</scope>
    <source>
        <strain evidence="3">IAEA</strain>
    </source>
</reference>
<name>A0A1B0ANY9_9MUSC</name>